<dbReference type="EMBL" id="SLZW01000009">
    <property type="protein sequence ID" value="TCS60900.1"/>
    <property type="molecule type" value="Genomic_DNA"/>
</dbReference>
<evidence type="ECO:0000256" key="3">
    <source>
        <dbReference type="ARBA" id="ARBA00022679"/>
    </source>
</evidence>
<keyword evidence="3" id="KW-0808">Transferase</keyword>
<proteinExistence type="inferred from homology"/>
<keyword evidence="4" id="KW-0479">Metal-binding</keyword>
<dbReference type="Pfam" id="PF02578">
    <property type="entry name" value="Cu-oxidase_4"/>
    <property type="match status" value="1"/>
</dbReference>
<comment type="similarity">
    <text evidence="2 10">Belongs to the purine nucleoside phosphorylase YfiH/LACC1 family.</text>
</comment>
<dbReference type="OrthoDB" id="4279at2"/>
<dbReference type="InterPro" id="IPR038371">
    <property type="entry name" value="Cu_polyphenol_OxRdtase_sf"/>
</dbReference>
<dbReference type="Gene3D" id="3.60.140.10">
    <property type="entry name" value="CNF1/YfiH-like putative cysteine hydrolases"/>
    <property type="match status" value="1"/>
</dbReference>
<sequence>MISSDLLSGYATVRHGFLTRRGGVSRGLFDSLNCGAGSGDDAGAVRANREIAVRRMGLDEGALVTVHQVHSSLAIAVDGPWPDAPPQGDALVTKTPGVVIGVLTADCAPVLLADAKAGIVAAAHAGWKGALGGVLGATVETMESLGARRGDIAAVCGPCIAQQSYEVGGEFRARFVHEDAAHGAFFRTAPRNGRFLFDLKGFVAARLGALALKAVEVLEHDTYASEDAFFSYRRATHKKEDAYGRQLSAIALRPSSVDA</sequence>
<keyword evidence="12" id="KW-1185">Reference proteome</keyword>
<evidence type="ECO:0000256" key="1">
    <source>
        <dbReference type="ARBA" id="ARBA00000553"/>
    </source>
</evidence>
<dbReference type="GO" id="GO:0016787">
    <property type="term" value="F:hydrolase activity"/>
    <property type="evidence" value="ECO:0007669"/>
    <property type="project" value="UniProtKB-KW"/>
</dbReference>
<protein>
    <recommendedName>
        <fullName evidence="10">Purine nucleoside phosphorylase</fullName>
    </recommendedName>
</protein>
<dbReference type="AlphaFoldDB" id="A0A4R3J8P7"/>
<evidence type="ECO:0000313" key="11">
    <source>
        <dbReference type="EMBL" id="TCS60900.1"/>
    </source>
</evidence>
<reference evidence="11 12" key="1">
    <citation type="submission" date="2019-03" db="EMBL/GenBank/DDBJ databases">
        <title>Genomic Encyclopedia of Type Strains, Phase IV (KMG-IV): sequencing the most valuable type-strain genomes for metagenomic binning, comparative biology and taxonomic classification.</title>
        <authorList>
            <person name="Goeker M."/>
        </authorList>
    </citation>
    <scope>NUCLEOTIDE SEQUENCE [LARGE SCALE GENOMIC DNA]</scope>
    <source>
        <strain evidence="11 12">DSM 101688</strain>
    </source>
</reference>
<comment type="catalytic activity">
    <reaction evidence="8">
        <text>adenosine + phosphate = alpha-D-ribose 1-phosphate + adenine</text>
        <dbReference type="Rhea" id="RHEA:27642"/>
        <dbReference type="ChEBI" id="CHEBI:16335"/>
        <dbReference type="ChEBI" id="CHEBI:16708"/>
        <dbReference type="ChEBI" id="CHEBI:43474"/>
        <dbReference type="ChEBI" id="CHEBI:57720"/>
        <dbReference type="EC" id="2.4.2.1"/>
    </reaction>
    <physiologicalReaction direction="left-to-right" evidence="8">
        <dbReference type="Rhea" id="RHEA:27643"/>
    </physiologicalReaction>
</comment>
<dbReference type="RefSeq" id="WP_132939727.1">
    <property type="nucleotide sequence ID" value="NZ_CP119676.1"/>
</dbReference>
<dbReference type="GO" id="GO:0005507">
    <property type="term" value="F:copper ion binding"/>
    <property type="evidence" value="ECO:0007669"/>
    <property type="project" value="TreeGrafter"/>
</dbReference>
<keyword evidence="5" id="KW-0378">Hydrolase</keyword>
<evidence type="ECO:0000256" key="5">
    <source>
        <dbReference type="ARBA" id="ARBA00022801"/>
    </source>
</evidence>
<comment type="caution">
    <text evidence="11">The sequence shown here is derived from an EMBL/GenBank/DDBJ whole genome shotgun (WGS) entry which is preliminary data.</text>
</comment>
<evidence type="ECO:0000256" key="10">
    <source>
        <dbReference type="RuleBase" id="RU361274"/>
    </source>
</evidence>
<evidence type="ECO:0000256" key="8">
    <source>
        <dbReference type="ARBA" id="ARBA00048968"/>
    </source>
</evidence>
<organism evidence="11 12">
    <name type="scientific">Varunaivibrio sulfuroxidans</name>
    <dbReference type="NCBI Taxonomy" id="1773489"/>
    <lineage>
        <taxon>Bacteria</taxon>
        <taxon>Pseudomonadati</taxon>
        <taxon>Pseudomonadota</taxon>
        <taxon>Alphaproteobacteria</taxon>
        <taxon>Rhodospirillales</taxon>
        <taxon>Magnetovibrionaceae</taxon>
        <taxon>Varunaivibrio</taxon>
    </lineage>
</organism>
<dbReference type="NCBIfam" id="TIGR00726">
    <property type="entry name" value="peptidoglycan editing factor PgeF"/>
    <property type="match status" value="1"/>
</dbReference>
<dbReference type="CDD" id="cd16833">
    <property type="entry name" value="YfiH"/>
    <property type="match status" value="1"/>
</dbReference>
<dbReference type="InterPro" id="IPR011324">
    <property type="entry name" value="Cytotoxic_necrot_fac-like_cat"/>
</dbReference>
<dbReference type="GO" id="GO:0017061">
    <property type="term" value="F:S-methyl-5-thioadenosine phosphorylase activity"/>
    <property type="evidence" value="ECO:0007669"/>
    <property type="project" value="UniProtKB-EC"/>
</dbReference>
<name>A0A4R3J8P7_9PROT</name>
<evidence type="ECO:0000256" key="9">
    <source>
        <dbReference type="ARBA" id="ARBA00049893"/>
    </source>
</evidence>
<comment type="catalytic activity">
    <reaction evidence="9">
        <text>S-methyl-5'-thioadenosine + phosphate = 5-(methylsulfanyl)-alpha-D-ribose 1-phosphate + adenine</text>
        <dbReference type="Rhea" id="RHEA:11852"/>
        <dbReference type="ChEBI" id="CHEBI:16708"/>
        <dbReference type="ChEBI" id="CHEBI:17509"/>
        <dbReference type="ChEBI" id="CHEBI:43474"/>
        <dbReference type="ChEBI" id="CHEBI:58533"/>
        <dbReference type="EC" id="2.4.2.28"/>
    </reaction>
    <physiologicalReaction direction="left-to-right" evidence="9">
        <dbReference type="Rhea" id="RHEA:11853"/>
    </physiologicalReaction>
</comment>
<comment type="catalytic activity">
    <reaction evidence="1">
        <text>inosine + phosphate = alpha-D-ribose 1-phosphate + hypoxanthine</text>
        <dbReference type="Rhea" id="RHEA:27646"/>
        <dbReference type="ChEBI" id="CHEBI:17368"/>
        <dbReference type="ChEBI" id="CHEBI:17596"/>
        <dbReference type="ChEBI" id="CHEBI:43474"/>
        <dbReference type="ChEBI" id="CHEBI:57720"/>
        <dbReference type="EC" id="2.4.2.1"/>
    </reaction>
    <physiologicalReaction direction="left-to-right" evidence="1">
        <dbReference type="Rhea" id="RHEA:27647"/>
    </physiologicalReaction>
</comment>
<evidence type="ECO:0000256" key="7">
    <source>
        <dbReference type="ARBA" id="ARBA00047989"/>
    </source>
</evidence>
<keyword evidence="6" id="KW-0862">Zinc</keyword>
<dbReference type="SUPFAM" id="SSF64438">
    <property type="entry name" value="CNF1/YfiH-like putative cysteine hydrolases"/>
    <property type="match status" value="1"/>
</dbReference>
<evidence type="ECO:0000256" key="4">
    <source>
        <dbReference type="ARBA" id="ARBA00022723"/>
    </source>
</evidence>
<dbReference type="InterPro" id="IPR003730">
    <property type="entry name" value="Cu_polyphenol_OxRdtase"/>
</dbReference>
<dbReference type="PANTHER" id="PTHR30616">
    <property type="entry name" value="UNCHARACTERIZED PROTEIN YFIH"/>
    <property type="match status" value="1"/>
</dbReference>
<comment type="catalytic activity">
    <reaction evidence="7">
        <text>adenosine + H2O + H(+) = inosine + NH4(+)</text>
        <dbReference type="Rhea" id="RHEA:24408"/>
        <dbReference type="ChEBI" id="CHEBI:15377"/>
        <dbReference type="ChEBI" id="CHEBI:15378"/>
        <dbReference type="ChEBI" id="CHEBI:16335"/>
        <dbReference type="ChEBI" id="CHEBI:17596"/>
        <dbReference type="ChEBI" id="CHEBI:28938"/>
        <dbReference type="EC" id="3.5.4.4"/>
    </reaction>
    <physiologicalReaction direction="left-to-right" evidence="7">
        <dbReference type="Rhea" id="RHEA:24409"/>
    </physiologicalReaction>
</comment>
<gene>
    <name evidence="11" type="ORF">EDD55_10960</name>
</gene>
<evidence type="ECO:0000256" key="6">
    <source>
        <dbReference type="ARBA" id="ARBA00022833"/>
    </source>
</evidence>
<evidence type="ECO:0000313" key="12">
    <source>
        <dbReference type="Proteomes" id="UP000295304"/>
    </source>
</evidence>
<accession>A0A4R3J8P7</accession>
<evidence type="ECO:0000256" key="2">
    <source>
        <dbReference type="ARBA" id="ARBA00007353"/>
    </source>
</evidence>
<dbReference type="PANTHER" id="PTHR30616:SF2">
    <property type="entry name" value="PURINE NUCLEOSIDE PHOSPHORYLASE LACC1"/>
    <property type="match status" value="1"/>
</dbReference>
<dbReference type="Proteomes" id="UP000295304">
    <property type="component" value="Unassembled WGS sequence"/>
</dbReference>